<dbReference type="AlphaFoldDB" id="A0A0G0U8B0"/>
<evidence type="ECO:0000256" key="4">
    <source>
        <dbReference type="ARBA" id="ARBA00022475"/>
    </source>
</evidence>
<feature type="transmembrane region" description="Helical" evidence="10">
    <location>
        <begin position="334"/>
        <end position="355"/>
    </location>
</feature>
<keyword evidence="6 9" id="KW-0812">Transmembrane</keyword>
<evidence type="ECO:0000256" key="9">
    <source>
        <dbReference type="RuleBase" id="RU003923"/>
    </source>
</evidence>
<dbReference type="EMBL" id="LBYQ01000001">
    <property type="protein sequence ID" value="KKR55705.1"/>
    <property type="molecule type" value="Genomic_DNA"/>
</dbReference>
<feature type="domain" description="Type II secretion system protein GspF" evidence="11">
    <location>
        <begin position="230"/>
        <end position="353"/>
    </location>
</feature>
<gene>
    <name evidence="12" type="ORF">UT92_C0001G0048</name>
</gene>
<evidence type="ECO:0000259" key="11">
    <source>
        <dbReference type="Pfam" id="PF00482"/>
    </source>
</evidence>
<dbReference type="Gene3D" id="1.20.81.30">
    <property type="entry name" value="Type II secretion system (T2SS), domain F"/>
    <property type="match status" value="2"/>
</dbReference>
<dbReference type="Pfam" id="PF00482">
    <property type="entry name" value="T2SSF"/>
    <property type="match status" value="2"/>
</dbReference>
<evidence type="ECO:0000256" key="3">
    <source>
        <dbReference type="ARBA" id="ARBA00022448"/>
    </source>
</evidence>
<name>A0A0G0U8B0_9BACT</name>
<organism evidence="12 13">
    <name type="scientific">Candidatus Curtissbacteria bacterium GW2011_GWA1_40_24</name>
    <dbReference type="NCBI Taxonomy" id="1618406"/>
    <lineage>
        <taxon>Bacteria</taxon>
        <taxon>Candidatus Curtissiibacteriota</taxon>
    </lineage>
</organism>
<keyword evidence="3 9" id="KW-0813">Transport</keyword>
<dbReference type="GO" id="GO:0005886">
    <property type="term" value="C:plasma membrane"/>
    <property type="evidence" value="ECO:0007669"/>
    <property type="project" value="UniProtKB-SubCell"/>
</dbReference>
<evidence type="ECO:0000256" key="6">
    <source>
        <dbReference type="ARBA" id="ARBA00022692"/>
    </source>
</evidence>
<evidence type="ECO:0000256" key="2">
    <source>
        <dbReference type="ARBA" id="ARBA00005745"/>
    </source>
</evidence>
<dbReference type="FunFam" id="1.20.81.30:FF:000001">
    <property type="entry name" value="Type II secretion system protein F"/>
    <property type="match status" value="1"/>
</dbReference>
<feature type="transmembrane region" description="Helical" evidence="10">
    <location>
        <begin position="127"/>
        <end position="149"/>
    </location>
</feature>
<evidence type="ECO:0000256" key="10">
    <source>
        <dbReference type="SAM" id="Phobius"/>
    </source>
</evidence>
<dbReference type="InterPro" id="IPR001992">
    <property type="entry name" value="T2SS_GspF/T4SS_PilC_CS"/>
</dbReference>
<evidence type="ECO:0000313" key="12">
    <source>
        <dbReference type="EMBL" id="KKR55705.1"/>
    </source>
</evidence>
<feature type="domain" description="Type II secretion system protein GspF" evidence="11">
    <location>
        <begin position="27"/>
        <end position="150"/>
    </location>
</feature>
<evidence type="ECO:0000256" key="1">
    <source>
        <dbReference type="ARBA" id="ARBA00004429"/>
    </source>
</evidence>
<dbReference type="PROSITE" id="PS00874">
    <property type="entry name" value="T2SP_F"/>
    <property type="match status" value="1"/>
</dbReference>
<evidence type="ECO:0000256" key="8">
    <source>
        <dbReference type="ARBA" id="ARBA00023136"/>
    </source>
</evidence>
<keyword evidence="4" id="KW-1003">Cell membrane</keyword>
<dbReference type="InterPro" id="IPR018076">
    <property type="entry name" value="T2SS_GspF_dom"/>
</dbReference>
<comment type="caution">
    <text evidence="12">The sequence shown here is derived from an EMBL/GenBank/DDBJ whole genome shotgun (WGS) entry which is preliminary data.</text>
</comment>
<reference evidence="12 13" key="1">
    <citation type="journal article" date="2015" name="Nature">
        <title>rRNA introns, odd ribosomes, and small enigmatic genomes across a large radiation of phyla.</title>
        <authorList>
            <person name="Brown C.T."/>
            <person name="Hug L.A."/>
            <person name="Thomas B.C."/>
            <person name="Sharon I."/>
            <person name="Castelle C.J."/>
            <person name="Singh A."/>
            <person name="Wilkins M.J."/>
            <person name="Williams K.H."/>
            <person name="Banfield J.F."/>
        </authorList>
    </citation>
    <scope>NUCLEOTIDE SEQUENCE [LARGE SCALE GENOMIC DNA]</scope>
</reference>
<evidence type="ECO:0000256" key="5">
    <source>
        <dbReference type="ARBA" id="ARBA00022519"/>
    </source>
</evidence>
<dbReference type="GO" id="GO:0009306">
    <property type="term" value="P:protein secretion"/>
    <property type="evidence" value="ECO:0007669"/>
    <property type="project" value="InterPro"/>
</dbReference>
<comment type="similarity">
    <text evidence="2 9">Belongs to the GSP F family.</text>
</comment>
<accession>A0A0G0U8B0</accession>
<evidence type="ECO:0000313" key="13">
    <source>
        <dbReference type="Proteomes" id="UP000034489"/>
    </source>
</evidence>
<dbReference type="InterPro" id="IPR042094">
    <property type="entry name" value="T2SS_GspF_sf"/>
</dbReference>
<keyword evidence="8 10" id="KW-0472">Membrane</keyword>
<evidence type="ECO:0000256" key="7">
    <source>
        <dbReference type="ARBA" id="ARBA00022989"/>
    </source>
</evidence>
<dbReference type="PANTHER" id="PTHR30012:SF0">
    <property type="entry name" value="TYPE II SECRETION SYSTEM PROTEIN F-RELATED"/>
    <property type="match status" value="1"/>
</dbReference>
<keyword evidence="7 10" id="KW-1133">Transmembrane helix</keyword>
<sequence>MSNFKKFFRQIFQQILWRLSVSDKMLFAKHLSIMIRSGMPLLDSLWLLRRQAKSKTFQKIISGLIVDVDNGQFLSVSLEKYHSVFGDFFINIIRTGEASGTLADNLNYLHEELKKNYALKKKVKAAMIYPVIILGATFGIGGLLIFFVFPKIIPVFSSFKVKLPISTRILIALINFLTNYAVWVFLGLVSFAVLIWILLKIKKIKFVYHRVLLISPFLGKTITNINMTAFSRTLVTLLQSGIKIVDALLITADTMPNLVYQKELKLIAEHTKSGESMSRYLLERENFFPPTFSQMIEVGESTGRLNENLDYLADFYEAEVDEVFRNLSTILEPILLLVMGALVGFIAIAIISPIYEITQSLKIK</sequence>
<keyword evidence="5" id="KW-0997">Cell inner membrane</keyword>
<dbReference type="PANTHER" id="PTHR30012">
    <property type="entry name" value="GENERAL SECRETION PATHWAY PROTEIN"/>
    <property type="match status" value="1"/>
</dbReference>
<dbReference type="InterPro" id="IPR003004">
    <property type="entry name" value="GspF/PilC"/>
</dbReference>
<feature type="transmembrane region" description="Helical" evidence="10">
    <location>
        <begin position="169"/>
        <end position="199"/>
    </location>
</feature>
<proteinExistence type="inferred from homology"/>
<comment type="subcellular location">
    <subcellularLocation>
        <location evidence="1">Cell inner membrane</location>
        <topology evidence="1">Multi-pass membrane protein</topology>
    </subcellularLocation>
    <subcellularLocation>
        <location evidence="9">Cell membrane</location>
        <topology evidence="9">Multi-pass membrane protein</topology>
    </subcellularLocation>
</comment>
<dbReference type="PRINTS" id="PR00812">
    <property type="entry name" value="BCTERIALGSPF"/>
</dbReference>
<protein>
    <recommendedName>
        <fullName evidence="11">Type II secretion system protein GspF domain-containing protein</fullName>
    </recommendedName>
</protein>
<dbReference type="Proteomes" id="UP000034489">
    <property type="component" value="Unassembled WGS sequence"/>
</dbReference>